<feature type="binding site" evidence="7">
    <location>
        <position position="20"/>
    </location>
    <ligand>
        <name>3-phosphoshikimate</name>
        <dbReference type="ChEBI" id="CHEBI:145989"/>
    </ligand>
</feature>
<feature type="binding site" evidence="7">
    <location>
        <position position="384"/>
    </location>
    <ligand>
        <name>phosphoenolpyruvate</name>
        <dbReference type="ChEBI" id="CHEBI:58702"/>
    </ligand>
</feature>
<feature type="binding site" evidence="7">
    <location>
        <position position="311"/>
    </location>
    <ligand>
        <name>3-phosphoshikimate</name>
        <dbReference type="ChEBI" id="CHEBI:145989"/>
    </ligand>
</feature>
<dbReference type="InterPro" id="IPR006264">
    <property type="entry name" value="EPSP_synthase"/>
</dbReference>
<reference evidence="9 10" key="1">
    <citation type="submission" date="2020-08" db="EMBL/GenBank/DDBJ databases">
        <title>Genome public.</title>
        <authorList>
            <person name="Liu C."/>
            <person name="Sun Q."/>
        </authorList>
    </citation>
    <scope>NUCLEOTIDE SEQUENCE [LARGE SCALE GENOMIC DNA]</scope>
    <source>
        <strain evidence="9 10">M29</strain>
    </source>
</reference>
<dbReference type="Proteomes" id="UP000649826">
    <property type="component" value="Unassembled WGS sequence"/>
</dbReference>
<evidence type="ECO:0000313" key="9">
    <source>
        <dbReference type="EMBL" id="MBC5779690.1"/>
    </source>
</evidence>
<comment type="subunit">
    <text evidence="7">Monomer.</text>
</comment>
<comment type="similarity">
    <text evidence="2 7">Belongs to the EPSP synthase family.</text>
</comment>
<keyword evidence="3 7" id="KW-0028">Amino-acid biosynthesis</keyword>
<feature type="binding site" evidence="7">
    <location>
        <position position="19"/>
    </location>
    <ligand>
        <name>3-phosphoshikimate</name>
        <dbReference type="ChEBI" id="CHEBI:145989"/>
    </ligand>
</feature>
<keyword evidence="4 7" id="KW-0808">Transferase</keyword>
<dbReference type="InterPro" id="IPR013792">
    <property type="entry name" value="RNA3'P_cycl/enolpyr_Trfase_a/b"/>
</dbReference>
<evidence type="ECO:0000256" key="2">
    <source>
        <dbReference type="ARBA" id="ARBA00009948"/>
    </source>
</evidence>
<comment type="caution">
    <text evidence="9">The sequence shown here is derived from an EMBL/GenBank/DDBJ whole genome shotgun (WGS) entry which is preliminary data.</text>
</comment>
<dbReference type="InterPro" id="IPR036968">
    <property type="entry name" value="Enolpyruvate_Tfrase_sf"/>
</dbReference>
<keyword evidence="10" id="KW-1185">Reference proteome</keyword>
<comment type="pathway">
    <text evidence="1 7">Metabolic intermediate biosynthesis; chorismate biosynthesis; chorismate from D-erythrose 4-phosphate and phosphoenolpyruvate: step 6/7.</text>
</comment>
<feature type="binding site" evidence="7">
    <location>
        <position position="338"/>
    </location>
    <ligand>
        <name>3-phosphoshikimate</name>
        <dbReference type="ChEBI" id="CHEBI:145989"/>
    </ligand>
</feature>
<dbReference type="InterPro" id="IPR023193">
    <property type="entry name" value="EPSP_synthase_CS"/>
</dbReference>
<gene>
    <name evidence="7 9" type="primary">aroA</name>
    <name evidence="9" type="ORF">H8Z82_08440</name>
</gene>
<dbReference type="Pfam" id="PF00275">
    <property type="entry name" value="EPSP_synthase"/>
    <property type="match status" value="1"/>
</dbReference>
<evidence type="ECO:0000256" key="4">
    <source>
        <dbReference type="ARBA" id="ARBA00022679"/>
    </source>
</evidence>
<sequence>MEIKKQTRLRGELTVPGDKSISHRAVMFGSLSQGTTRITHFLEGADCLSTISCFRKMGVDIERNASEILVHGKGLHGLSAPSEILDVGNSGTTTRLISGILAGQSFTSELNGDASIQSRPMKRIMTPLQSMGADIVSIKGNGCAPLRITGKPLQAVHYQSPVASAQVKSCVLLAGMYADGITSVTEPVLSRNHTEIMLNYLGARVTSQGTTASIEPEPVLRAREIQVPGDISSAAYFIAAGLLTPNSQILLRNVGINPTRDGILKVCRAMGADITLLNVNEEGEPVADLLIRSSQLHGTTVEGSIIPTLIDEIPMIAVMAAFAEGTTVIRDAAELKVKESDRIAVVTEGLRRMGADIQPTEDGMIIHGGKPLQGAKINSYLDHRIAMSFAVAGTICDGTMEIVGGDCVNISYPEFYKDLYSLGEC</sequence>
<dbReference type="NCBIfam" id="TIGR01356">
    <property type="entry name" value="aroA"/>
    <property type="match status" value="1"/>
</dbReference>
<protein>
    <recommendedName>
        <fullName evidence="7">3-phosphoshikimate 1-carboxyvinyltransferase</fullName>
        <ecNumber evidence="7">2.5.1.19</ecNumber>
    </recommendedName>
    <alternativeName>
        <fullName evidence="7">5-enolpyruvylshikimate-3-phosphate synthase</fullName>
        <shortName evidence="7">EPSP synthase</shortName>
        <shortName evidence="7">EPSPS</shortName>
    </alternativeName>
</protein>
<feature type="binding site" evidence="7">
    <location>
        <position position="164"/>
    </location>
    <ligand>
        <name>3-phosphoshikimate</name>
        <dbReference type="ChEBI" id="CHEBI:145989"/>
    </ligand>
</feature>
<keyword evidence="5 7" id="KW-0057">Aromatic amino acid biosynthesis</keyword>
<dbReference type="EMBL" id="JACOQG010000011">
    <property type="protein sequence ID" value="MBC5779690.1"/>
    <property type="molecule type" value="Genomic_DNA"/>
</dbReference>
<dbReference type="EC" id="2.5.1.19" evidence="7"/>
<dbReference type="PROSITE" id="PS00104">
    <property type="entry name" value="EPSP_SYNTHASE_1"/>
    <property type="match status" value="1"/>
</dbReference>
<dbReference type="InterPro" id="IPR001986">
    <property type="entry name" value="Enolpyruvate_Tfrase_dom"/>
</dbReference>
<dbReference type="PIRSF" id="PIRSF000505">
    <property type="entry name" value="EPSPS"/>
    <property type="match status" value="1"/>
</dbReference>
<evidence type="ECO:0000256" key="5">
    <source>
        <dbReference type="ARBA" id="ARBA00023141"/>
    </source>
</evidence>
<comment type="subcellular location">
    <subcellularLocation>
        <location evidence="7">Cytoplasm</location>
    </subcellularLocation>
</comment>
<dbReference type="SUPFAM" id="SSF55205">
    <property type="entry name" value="EPT/RTPC-like"/>
    <property type="match status" value="1"/>
</dbReference>
<dbReference type="Gene3D" id="3.65.10.10">
    <property type="entry name" value="Enolpyruvate transferase domain"/>
    <property type="match status" value="2"/>
</dbReference>
<evidence type="ECO:0000256" key="3">
    <source>
        <dbReference type="ARBA" id="ARBA00022605"/>
    </source>
</evidence>
<dbReference type="PROSITE" id="PS00885">
    <property type="entry name" value="EPSP_SYNTHASE_2"/>
    <property type="match status" value="1"/>
</dbReference>
<feature type="binding site" evidence="7">
    <location>
        <position position="91"/>
    </location>
    <ligand>
        <name>phosphoenolpyruvate</name>
        <dbReference type="ChEBI" id="CHEBI:58702"/>
    </ligand>
</feature>
<organism evidence="9 10">
    <name type="scientific">Blautia difficilis</name>
    <dbReference type="NCBI Taxonomy" id="2763027"/>
    <lineage>
        <taxon>Bacteria</taxon>
        <taxon>Bacillati</taxon>
        <taxon>Bacillota</taxon>
        <taxon>Clostridia</taxon>
        <taxon>Lachnospirales</taxon>
        <taxon>Lachnospiraceae</taxon>
        <taxon>Blautia</taxon>
    </lineage>
</organism>
<proteinExistence type="inferred from homology"/>
<feature type="binding site" evidence="7">
    <location>
        <position position="19"/>
    </location>
    <ligand>
        <name>phosphoenolpyruvate</name>
        <dbReference type="ChEBI" id="CHEBI:58702"/>
    </ligand>
</feature>
<feature type="binding site" evidence="7">
    <location>
        <position position="119"/>
    </location>
    <ligand>
        <name>phosphoenolpyruvate</name>
        <dbReference type="ChEBI" id="CHEBI:58702"/>
    </ligand>
</feature>
<evidence type="ECO:0000256" key="1">
    <source>
        <dbReference type="ARBA" id="ARBA00004811"/>
    </source>
</evidence>
<comment type="caution">
    <text evidence="7">Lacks conserved residue(s) required for the propagation of feature annotation.</text>
</comment>
<evidence type="ECO:0000259" key="8">
    <source>
        <dbReference type="Pfam" id="PF00275"/>
    </source>
</evidence>
<dbReference type="HAMAP" id="MF_00210">
    <property type="entry name" value="EPSP_synth"/>
    <property type="match status" value="1"/>
</dbReference>
<feature type="domain" description="Enolpyruvate transferase" evidence="8">
    <location>
        <begin position="4"/>
        <end position="419"/>
    </location>
</feature>
<dbReference type="GO" id="GO:0003866">
    <property type="term" value="F:3-phosphoshikimate 1-carboxyvinyltransferase activity"/>
    <property type="evidence" value="ECO:0007669"/>
    <property type="project" value="UniProtKB-EC"/>
</dbReference>
<feature type="binding site" evidence="7">
    <location>
        <position position="342"/>
    </location>
    <ligand>
        <name>phosphoenolpyruvate</name>
        <dbReference type="ChEBI" id="CHEBI:58702"/>
    </ligand>
</feature>
<evidence type="ECO:0000313" key="10">
    <source>
        <dbReference type="Proteomes" id="UP000649826"/>
    </source>
</evidence>
<dbReference type="PANTHER" id="PTHR21090">
    <property type="entry name" value="AROM/DEHYDROQUINATE SYNTHASE"/>
    <property type="match status" value="1"/>
</dbReference>
<keyword evidence="7" id="KW-0963">Cytoplasm</keyword>
<dbReference type="RefSeq" id="WP_186994879.1">
    <property type="nucleotide sequence ID" value="NZ_JACOQG010000011.1"/>
</dbReference>
<dbReference type="CDD" id="cd01556">
    <property type="entry name" value="EPSP_synthase"/>
    <property type="match status" value="1"/>
</dbReference>
<feature type="binding site" evidence="7">
    <location>
        <position position="24"/>
    </location>
    <ligand>
        <name>3-phosphoshikimate</name>
        <dbReference type="ChEBI" id="CHEBI:145989"/>
    </ligand>
</feature>
<feature type="binding site" evidence="7">
    <location>
        <position position="166"/>
    </location>
    <ligand>
        <name>phosphoenolpyruvate</name>
        <dbReference type="ChEBI" id="CHEBI:58702"/>
    </ligand>
</feature>
<comment type="function">
    <text evidence="7">Catalyzes the transfer of the enolpyruvyl moiety of phosphoenolpyruvate (PEP) to the 5-hydroxyl of shikimate-3-phosphate (S3P) to produce enolpyruvyl shikimate-3-phosphate and inorganic phosphate.</text>
</comment>
<comment type="catalytic activity">
    <reaction evidence="6">
        <text>3-phosphoshikimate + phosphoenolpyruvate = 5-O-(1-carboxyvinyl)-3-phosphoshikimate + phosphate</text>
        <dbReference type="Rhea" id="RHEA:21256"/>
        <dbReference type="ChEBI" id="CHEBI:43474"/>
        <dbReference type="ChEBI" id="CHEBI:57701"/>
        <dbReference type="ChEBI" id="CHEBI:58702"/>
        <dbReference type="ChEBI" id="CHEBI:145989"/>
        <dbReference type="EC" id="2.5.1.19"/>
    </reaction>
    <physiologicalReaction direction="left-to-right" evidence="6">
        <dbReference type="Rhea" id="RHEA:21257"/>
    </physiologicalReaction>
</comment>
<feature type="binding site" evidence="7">
    <location>
        <position position="166"/>
    </location>
    <ligand>
        <name>3-phosphoshikimate</name>
        <dbReference type="ChEBI" id="CHEBI:145989"/>
    </ligand>
</feature>
<evidence type="ECO:0000256" key="6">
    <source>
        <dbReference type="ARBA" id="ARBA00044633"/>
    </source>
</evidence>
<evidence type="ECO:0000256" key="7">
    <source>
        <dbReference type="HAMAP-Rule" id="MF_00210"/>
    </source>
</evidence>
<dbReference type="PANTHER" id="PTHR21090:SF5">
    <property type="entry name" value="PENTAFUNCTIONAL AROM POLYPEPTIDE"/>
    <property type="match status" value="1"/>
</dbReference>
<accession>A0ABR7IIB3</accession>
<feature type="active site" description="Proton acceptor" evidence="7">
    <location>
        <position position="311"/>
    </location>
</feature>
<name>A0ABR7IIB3_9FIRM</name>